<dbReference type="SUPFAM" id="SSF46785">
    <property type="entry name" value="Winged helix' DNA-binding domain"/>
    <property type="match status" value="1"/>
</dbReference>
<dbReference type="EMBL" id="JAOQJV010000018">
    <property type="protein sequence ID" value="MCU6700839.1"/>
    <property type="molecule type" value="Genomic_DNA"/>
</dbReference>
<organism evidence="5 6">
    <name type="scientific">Dorea ammoniilytica</name>
    <dbReference type="NCBI Taxonomy" id="2981788"/>
    <lineage>
        <taxon>Bacteria</taxon>
        <taxon>Bacillati</taxon>
        <taxon>Bacillota</taxon>
        <taxon>Clostridia</taxon>
        <taxon>Lachnospirales</taxon>
        <taxon>Lachnospiraceae</taxon>
        <taxon>Dorea</taxon>
    </lineage>
</organism>
<keyword evidence="1" id="KW-0805">Transcription regulation</keyword>
<dbReference type="Proteomes" id="UP001207605">
    <property type="component" value="Unassembled WGS sequence"/>
</dbReference>
<sequence>MTDSFELLTGGITSVYKSIQKIKKLSMSEIGLKGVHAMCIYYLYTTPDGLTAAELCIRCREDKAAISRILSELESFEMITYQHSGPQEGRKYRAKAVLTDKGRAYAGQVSELIRQAVDAGRNGLTMEETKTFYRVLYHISDNLEQLISVLEEKG</sequence>
<dbReference type="InterPro" id="IPR000835">
    <property type="entry name" value="HTH_MarR-typ"/>
</dbReference>
<keyword evidence="6" id="KW-1185">Reference proteome</keyword>
<dbReference type="PROSITE" id="PS50995">
    <property type="entry name" value="HTH_MARR_2"/>
    <property type="match status" value="1"/>
</dbReference>
<keyword evidence="2" id="KW-0238">DNA-binding</keyword>
<dbReference type="PANTHER" id="PTHR42756">
    <property type="entry name" value="TRANSCRIPTIONAL REGULATOR, MARR"/>
    <property type="match status" value="1"/>
</dbReference>
<dbReference type="InterPro" id="IPR036390">
    <property type="entry name" value="WH_DNA-bd_sf"/>
</dbReference>
<dbReference type="InterPro" id="IPR036388">
    <property type="entry name" value="WH-like_DNA-bd_sf"/>
</dbReference>
<reference evidence="5 6" key="1">
    <citation type="journal article" date="2021" name="ISME Commun">
        <title>Automated analysis of genomic sequences facilitates high-throughput and comprehensive description of bacteria.</title>
        <authorList>
            <person name="Hitch T.C.A."/>
        </authorList>
    </citation>
    <scope>NUCLEOTIDE SEQUENCE [LARGE SCALE GENOMIC DNA]</scope>
    <source>
        <strain evidence="5 6">Sanger_02</strain>
    </source>
</reference>
<evidence type="ECO:0000256" key="1">
    <source>
        <dbReference type="ARBA" id="ARBA00023015"/>
    </source>
</evidence>
<name>A0ABT2S8C3_9FIRM</name>
<evidence type="ECO:0000313" key="5">
    <source>
        <dbReference type="EMBL" id="MCU6700839.1"/>
    </source>
</evidence>
<evidence type="ECO:0000259" key="4">
    <source>
        <dbReference type="PROSITE" id="PS50995"/>
    </source>
</evidence>
<dbReference type="PANTHER" id="PTHR42756:SF1">
    <property type="entry name" value="TRANSCRIPTIONAL REPRESSOR OF EMRAB OPERON"/>
    <property type="match status" value="1"/>
</dbReference>
<evidence type="ECO:0000256" key="2">
    <source>
        <dbReference type="ARBA" id="ARBA00023125"/>
    </source>
</evidence>
<dbReference type="Gene3D" id="1.10.10.10">
    <property type="entry name" value="Winged helix-like DNA-binding domain superfamily/Winged helix DNA-binding domain"/>
    <property type="match status" value="1"/>
</dbReference>
<feature type="domain" description="HTH marR-type" evidence="4">
    <location>
        <begin position="1"/>
        <end position="141"/>
    </location>
</feature>
<keyword evidence="3" id="KW-0804">Transcription</keyword>
<protein>
    <submittedName>
        <fullName evidence="5">MarR family winged helix-turn-helix transcriptional regulator</fullName>
    </submittedName>
</protein>
<proteinExistence type="predicted"/>
<gene>
    <name evidence="5" type="ORF">OCV65_11420</name>
</gene>
<dbReference type="RefSeq" id="WP_262582173.1">
    <property type="nucleotide sequence ID" value="NZ_JAOQJV010000018.1"/>
</dbReference>
<evidence type="ECO:0000256" key="3">
    <source>
        <dbReference type="ARBA" id="ARBA00023163"/>
    </source>
</evidence>
<evidence type="ECO:0000313" key="6">
    <source>
        <dbReference type="Proteomes" id="UP001207605"/>
    </source>
</evidence>
<accession>A0ABT2S8C3</accession>
<comment type="caution">
    <text evidence="5">The sequence shown here is derived from an EMBL/GenBank/DDBJ whole genome shotgun (WGS) entry which is preliminary data.</text>
</comment>